<proteinExistence type="predicted"/>
<dbReference type="EMBL" id="AZST01001821">
    <property type="protein sequence ID" value="KEP45432.1"/>
    <property type="molecule type" value="Genomic_DNA"/>
</dbReference>
<feature type="non-terminal residue" evidence="2">
    <location>
        <position position="1"/>
    </location>
</feature>
<name>A0A074S5S5_9AGAM</name>
<dbReference type="OrthoDB" id="3265803at2759"/>
<gene>
    <name evidence="2" type="ORF">V565_274820</name>
</gene>
<reference evidence="2 3" key="1">
    <citation type="submission" date="2013-12" db="EMBL/GenBank/DDBJ databases">
        <authorList>
            <person name="Cubeta M."/>
            <person name="Pakala S."/>
            <person name="Fedorova N."/>
            <person name="Thomas E."/>
            <person name="Dean R."/>
            <person name="Jabaji S."/>
            <person name="Neate S."/>
            <person name="Toda T."/>
            <person name="Tavantzis S."/>
            <person name="Vilgalys R."/>
            <person name="Bharathan N."/>
            <person name="Pakala S."/>
            <person name="Losada L.S."/>
            <person name="Zafar N."/>
            <person name="Nierman W."/>
        </authorList>
    </citation>
    <scope>NUCLEOTIDE SEQUENCE [LARGE SCALE GENOMIC DNA]</scope>
    <source>
        <strain evidence="2 3">123E</strain>
    </source>
</reference>
<evidence type="ECO:0000313" key="2">
    <source>
        <dbReference type="EMBL" id="KEP45432.1"/>
    </source>
</evidence>
<feature type="region of interest" description="Disordered" evidence="1">
    <location>
        <begin position="21"/>
        <end position="42"/>
    </location>
</feature>
<organism evidence="2 3">
    <name type="scientific">Rhizoctonia solani 123E</name>
    <dbReference type="NCBI Taxonomy" id="1423351"/>
    <lineage>
        <taxon>Eukaryota</taxon>
        <taxon>Fungi</taxon>
        <taxon>Dikarya</taxon>
        <taxon>Basidiomycota</taxon>
        <taxon>Agaricomycotina</taxon>
        <taxon>Agaricomycetes</taxon>
        <taxon>Cantharellales</taxon>
        <taxon>Ceratobasidiaceae</taxon>
        <taxon>Rhizoctonia</taxon>
    </lineage>
</organism>
<accession>A0A074S5S5</accession>
<dbReference type="AlphaFoldDB" id="A0A074S5S5"/>
<evidence type="ECO:0000313" key="3">
    <source>
        <dbReference type="Proteomes" id="UP000027456"/>
    </source>
</evidence>
<keyword evidence="3" id="KW-1185">Reference proteome</keyword>
<comment type="caution">
    <text evidence="2">The sequence shown here is derived from an EMBL/GenBank/DDBJ whole genome shotgun (WGS) entry which is preliminary data.</text>
</comment>
<dbReference type="Proteomes" id="UP000027456">
    <property type="component" value="Unassembled WGS sequence"/>
</dbReference>
<dbReference type="HOGENOM" id="CLU_1411996_0_0_1"/>
<protein>
    <submittedName>
        <fullName evidence="2">Uncharacterized protein</fullName>
    </submittedName>
</protein>
<sequence>PEPVTPPLQQTYASVAVAHTPLQERPRPQPTMPSTKHAAAKPTSTNPVRIVVLLKHLPTLPMWDIPAQDIYRQLVASSAAIPRAPTPLGVHWNRNNNLIIAFPAGTSRTSIKTLYPSVHSLVSSTDLPIIRFDVPWHKIHLAGIHSQRGLIWYGYAGKNICWRFTRIPDGYPGHMAWRAESGALVEVAEASFA</sequence>
<evidence type="ECO:0000256" key="1">
    <source>
        <dbReference type="SAM" id="MobiDB-lite"/>
    </source>
</evidence>